<dbReference type="GO" id="GO:0051603">
    <property type="term" value="P:proteolysis involved in protein catabolic process"/>
    <property type="evidence" value="ECO:0007669"/>
    <property type="project" value="TreeGrafter"/>
</dbReference>
<organism evidence="2 3">
    <name type="scientific">Rotaria magnacalcarata</name>
    <dbReference type="NCBI Taxonomy" id="392030"/>
    <lineage>
        <taxon>Eukaryota</taxon>
        <taxon>Metazoa</taxon>
        <taxon>Spiralia</taxon>
        <taxon>Gnathifera</taxon>
        <taxon>Rotifera</taxon>
        <taxon>Eurotatoria</taxon>
        <taxon>Bdelloidea</taxon>
        <taxon>Philodinida</taxon>
        <taxon>Philodinidae</taxon>
        <taxon>Rotaria</taxon>
    </lineage>
</organism>
<feature type="compositionally biased region" description="Polar residues" evidence="1">
    <location>
        <begin position="34"/>
        <end position="67"/>
    </location>
</feature>
<dbReference type="PANTHER" id="PTHR48102:SF7">
    <property type="entry name" value="ATP-DEPENDENT CLP PROTEASE ATP-BINDING SUBUNIT CLPX-LIKE, MITOCHONDRIAL"/>
    <property type="match status" value="1"/>
</dbReference>
<gene>
    <name evidence="2" type="ORF">GIL414_LOCUS82892</name>
</gene>
<evidence type="ECO:0000256" key="1">
    <source>
        <dbReference type="SAM" id="MobiDB-lite"/>
    </source>
</evidence>
<comment type="caution">
    <text evidence="2">The sequence shown here is derived from an EMBL/GenBank/DDBJ whole genome shotgun (WGS) entry which is preliminary data.</text>
</comment>
<evidence type="ECO:0000313" key="2">
    <source>
        <dbReference type="EMBL" id="CAF5218323.1"/>
    </source>
</evidence>
<dbReference type="Gene3D" id="3.40.50.300">
    <property type="entry name" value="P-loop containing nucleotide triphosphate hydrolases"/>
    <property type="match status" value="1"/>
</dbReference>
<accession>A0A8S3JLY8</accession>
<dbReference type="Proteomes" id="UP000681720">
    <property type="component" value="Unassembled WGS sequence"/>
</dbReference>
<feature type="region of interest" description="Disordered" evidence="1">
    <location>
        <begin position="30"/>
        <end position="67"/>
    </location>
</feature>
<sequence length="67" mass="7672">IYEFLNKYVVGQEQAKKVMSVAVYNHYKRLRNNLPETHTAKSSETTSEPTDGGISNLSNQQKQRNTK</sequence>
<dbReference type="AlphaFoldDB" id="A0A8S3JLY8"/>
<dbReference type="InterPro" id="IPR050052">
    <property type="entry name" value="ATP-dep_Clp_protease_ClpX"/>
</dbReference>
<evidence type="ECO:0008006" key="4">
    <source>
        <dbReference type="Google" id="ProtNLM"/>
    </source>
</evidence>
<feature type="non-terminal residue" evidence="2">
    <location>
        <position position="1"/>
    </location>
</feature>
<name>A0A8S3JLY8_9BILA</name>
<dbReference type="PANTHER" id="PTHR48102">
    <property type="entry name" value="ATP-DEPENDENT CLP PROTEASE ATP-BINDING SUBUNIT CLPX-LIKE, MITOCHONDRIAL-RELATED"/>
    <property type="match status" value="1"/>
</dbReference>
<protein>
    <recommendedName>
        <fullName evidence="4">ATP-dependent Clp protease ATP-binding subunit ClpX</fullName>
    </recommendedName>
</protein>
<evidence type="ECO:0000313" key="3">
    <source>
        <dbReference type="Proteomes" id="UP000681720"/>
    </source>
</evidence>
<dbReference type="GO" id="GO:0005524">
    <property type="term" value="F:ATP binding"/>
    <property type="evidence" value="ECO:0007669"/>
    <property type="project" value="TreeGrafter"/>
</dbReference>
<dbReference type="GO" id="GO:0005759">
    <property type="term" value="C:mitochondrial matrix"/>
    <property type="evidence" value="ECO:0007669"/>
    <property type="project" value="TreeGrafter"/>
</dbReference>
<proteinExistence type="predicted"/>
<dbReference type="GO" id="GO:0016887">
    <property type="term" value="F:ATP hydrolysis activity"/>
    <property type="evidence" value="ECO:0007669"/>
    <property type="project" value="TreeGrafter"/>
</dbReference>
<reference evidence="2" key="1">
    <citation type="submission" date="2021-02" db="EMBL/GenBank/DDBJ databases">
        <authorList>
            <person name="Nowell W R."/>
        </authorList>
    </citation>
    <scope>NUCLEOTIDE SEQUENCE</scope>
</reference>
<dbReference type="InterPro" id="IPR027417">
    <property type="entry name" value="P-loop_NTPase"/>
</dbReference>
<dbReference type="EMBL" id="CAJOBJ010361426">
    <property type="protein sequence ID" value="CAF5218323.1"/>
    <property type="molecule type" value="Genomic_DNA"/>
</dbReference>